<feature type="compositionally biased region" description="Low complexity" evidence="8">
    <location>
        <begin position="479"/>
        <end position="492"/>
    </location>
</feature>
<comment type="subcellular location">
    <subcellularLocation>
        <location evidence="1 6 7">Nucleus</location>
    </subcellularLocation>
</comment>
<feature type="region of interest" description="Disordered" evidence="8">
    <location>
        <begin position="754"/>
        <end position="778"/>
    </location>
</feature>
<evidence type="ECO:0000256" key="5">
    <source>
        <dbReference type="ARBA" id="ARBA00023242"/>
    </source>
</evidence>
<organism evidence="10 11">
    <name type="scientific">Dinoponera quadriceps</name>
    <name type="common">South American ant</name>
    <dbReference type="NCBI Taxonomy" id="609295"/>
    <lineage>
        <taxon>Eukaryota</taxon>
        <taxon>Metazoa</taxon>
        <taxon>Ecdysozoa</taxon>
        <taxon>Arthropoda</taxon>
        <taxon>Hexapoda</taxon>
        <taxon>Insecta</taxon>
        <taxon>Pterygota</taxon>
        <taxon>Neoptera</taxon>
        <taxon>Endopterygota</taxon>
        <taxon>Hymenoptera</taxon>
        <taxon>Apocrita</taxon>
        <taxon>Aculeata</taxon>
        <taxon>Formicoidea</taxon>
        <taxon>Formicidae</taxon>
        <taxon>Ponerinae</taxon>
        <taxon>Ponerini</taxon>
        <taxon>Dinoponera</taxon>
    </lineage>
</organism>
<feature type="region of interest" description="Disordered" evidence="8">
    <location>
        <begin position="816"/>
        <end position="842"/>
    </location>
</feature>
<dbReference type="SMART" id="SM00389">
    <property type="entry name" value="HOX"/>
    <property type="match status" value="1"/>
</dbReference>
<dbReference type="GO" id="GO:0003677">
    <property type="term" value="F:DNA binding"/>
    <property type="evidence" value="ECO:0007669"/>
    <property type="project" value="UniProtKB-UniRule"/>
</dbReference>
<dbReference type="Proteomes" id="UP000515204">
    <property type="component" value="Unplaced"/>
</dbReference>
<feature type="compositionally biased region" description="Basic and acidic residues" evidence="8">
    <location>
        <begin position="242"/>
        <end position="264"/>
    </location>
</feature>
<gene>
    <name evidence="11" type="primary">LOC106750509</name>
</gene>
<evidence type="ECO:0000313" key="11">
    <source>
        <dbReference type="RefSeq" id="XP_014486401.1"/>
    </source>
</evidence>
<feature type="compositionally biased region" description="Low complexity" evidence="8">
    <location>
        <begin position="515"/>
        <end position="524"/>
    </location>
</feature>
<dbReference type="PANTHER" id="PTHR24333:SF13">
    <property type="entry name" value="HOMEOBOX DOMAIN-CONTAINING PROTEIN"/>
    <property type="match status" value="1"/>
</dbReference>
<reference evidence="11" key="1">
    <citation type="submission" date="2025-08" db="UniProtKB">
        <authorList>
            <consortium name="RefSeq"/>
        </authorList>
    </citation>
    <scope>IDENTIFICATION</scope>
</reference>
<dbReference type="InterPro" id="IPR017970">
    <property type="entry name" value="Homeobox_CS"/>
</dbReference>
<dbReference type="InterPro" id="IPR050848">
    <property type="entry name" value="Homeobox_TF"/>
</dbReference>
<keyword evidence="10" id="KW-1185">Reference proteome</keyword>
<feature type="compositionally biased region" description="Low complexity" evidence="8">
    <location>
        <begin position="764"/>
        <end position="774"/>
    </location>
</feature>
<dbReference type="KEGG" id="dqu:106750509"/>
<dbReference type="InterPro" id="IPR009057">
    <property type="entry name" value="Homeodomain-like_sf"/>
</dbReference>
<sequence length="861" mass="91975">MRGKQQALISSKQRAEEEPRRPQLSGDPRLGNHLENLIHAGKDLSSVKTRPTTPVLANDGGGGFWLATVAAGAGTPAGLPPHGTHHPAMEPTCGSAETGFINSQPSMAEFMTALPQLAGDSNMQHSPGTGGSISPGTHHPAYHTMMDPHGVADPSGVNVPEYPWMKEKKTTRKSNQQENGLPRRLRTAYTNTQLLELEKEFHFNKYLCRPRRIEIAASLDLTERQVKVWFQNRRMKHKRQTLSKEDGDEKDGSTSDGMEKSKSDKMLSIDNDEKKSCHNCDISGVGDVGSTLTGDVTDLGSSGRRSSNNNNTPGATNNNNNTSNNNNNNNSNPGFNTNSNGASSVGSTNSVTSSFEKMIVDDDSRSQDGSEVTSPSVTKKLSSEVRVKVESGHKSPNSAKQQQQISVSKRSPSANTKDMCSVNSNGVLLAMPDSTVSTPVLPGQNSTRSLTPSSTPGTPVQLQQGSPLQQATHTAYMQRPRSSPSSTTSLPSGPMLHANPDTMSPHGGRNISSNQQHFQQQQQQGVYQAAPALDYRNGLSASRQSVPSQQTQMQSGYCSRDTYQQARISYPAEVHPLYVRQNQAVGSRMAHHVRTAAAGTSRSMYGGNSMQFQQQQYAGTAGEYNGYPAQAAGPPYHASYHRASMQGANAYGSGQGGYSAGAQNEQSTDGYMAPGNYGYSTGGGGYHGAGENLHTAHAAVSAQHYYNDIQQQQHSQQQHAAEGYVTHQPGMHSGDYRPANKCHPSAYYEQTTGQLHVHQGGEASSIPSSYVSSPDPFPAPGMTTTATAIAAATAAVITPPGSAAGQADSNNESYGNYGNFYAGEPVHTAPPPSADNSNSSSDFNFLSNLANDFAPEYYQLS</sequence>
<feature type="compositionally biased region" description="Polar residues" evidence="8">
    <location>
        <begin position="434"/>
        <end position="475"/>
    </location>
</feature>
<dbReference type="FunFam" id="1.10.10.60:FF:000176">
    <property type="entry name" value="pancreas/duodenum homeobox protein 1"/>
    <property type="match status" value="1"/>
</dbReference>
<protein>
    <submittedName>
        <fullName evidence="11">Homeotic protein proboscipedia</fullName>
    </submittedName>
</protein>
<name>A0A6P3Y5Y3_DINQU</name>
<feature type="region of interest" description="Disordered" evidence="8">
    <location>
        <begin position="1"/>
        <end position="33"/>
    </location>
</feature>
<dbReference type="RefSeq" id="XP_014486401.1">
    <property type="nucleotide sequence ID" value="XM_014630915.1"/>
</dbReference>
<feature type="compositionally biased region" description="Basic and acidic residues" evidence="8">
    <location>
        <begin position="381"/>
        <end position="393"/>
    </location>
</feature>
<dbReference type="CDD" id="cd00086">
    <property type="entry name" value="homeodomain"/>
    <property type="match status" value="1"/>
</dbReference>
<feature type="region of interest" description="Disordered" evidence="8">
    <location>
        <begin position="539"/>
        <end position="558"/>
    </location>
</feature>
<dbReference type="GO" id="GO:0000981">
    <property type="term" value="F:DNA-binding transcription factor activity, RNA polymerase II-specific"/>
    <property type="evidence" value="ECO:0007669"/>
    <property type="project" value="InterPro"/>
</dbReference>
<dbReference type="GO" id="GO:0005634">
    <property type="term" value="C:nucleus"/>
    <property type="evidence" value="ECO:0007669"/>
    <property type="project" value="UniProtKB-SubCell"/>
</dbReference>
<dbReference type="InterPro" id="IPR001356">
    <property type="entry name" value="HD"/>
</dbReference>
<evidence type="ECO:0000256" key="7">
    <source>
        <dbReference type="RuleBase" id="RU000682"/>
    </source>
</evidence>
<dbReference type="PROSITE" id="PS50071">
    <property type="entry name" value="HOMEOBOX_2"/>
    <property type="match status" value="1"/>
</dbReference>
<dbReference type="PROSITE" id="PS00032">
    <property type="entry name" value="ANTENNAPEDIA"/>
    <property type="match status" value="1"/>
</dbReference>
<dbReference type="GO" id="GO:0048513">
    <property type="term" value="P:animal organ development"/>
    <property type="evidence" value="ECO:0007669"/>
    <property type="project" value="UniProtKB-ARBA"/>
</dbReference>
<dbReference type="SUPFAM" id="SSF46689">
    <property type="entry name" value="Homeodomain-like"/>
    <property type="match status" value="1"/>
</dbReference>
<dbReference type="PANTHER" id="PTHR24333">
    <property type="entry name" value="HOMEO BOX HB9 LIKE A-RELATED"/>
    <property type="match status" value="1"/>
</dbReference>
<evidence type="ECO:0000259" key="9">
    <source>
        <dbReference type="PROSITE" id="PS50071"/>
    </source>
</evidence>
<evidence type="ECO:0000313" key="10">
    <source>
        <dbReference type="Proteomes" id="UP000515204"/>
    </source>
</evidence>
<feature type="region of interest" description="Disordered" evidence="8">
    <location>
        <begin position="433"/>
        <end position="527"/>
    </location>
</feature>
<dbReference type="InterPro" id="IPR020479">
    <property type="entry name" value="HD_metazoa"/>
</dbReference>
<dbReference type="PROSITE" id="PS00027">
    <property type="entry name" value="HOMEOBOX_1"/>
    <property type="match status" value="1"/>
</dbReference>
<dbReference type="Pfam" id="PF00046">
    <property type="entry name" value="Homeodomain"/>
    <property type="match status" value="1"/>
</dbReference>
<keyword evidence="3 6" id="KW-0238">DNA-binding</keyword>
<dbReference type="InterPro" id="IPR001827">
    <property type="entry name" value="Homeobox_Antennapedia_CS"/>
</dbReference>
<proteinExistence type="predicted"/>
<dbReference type="PRINTS" id="PR00024">
    <property type="entry name" value="HOMEOBOX"/>
</dbReference>
<evidence type="ECO:0000256" key="2">
    <source>
        <dbReference type="ARBA" id="ARBA00022473"/>
    </source>
</evidence>
<feature type="compositionally biased region" description="Low complexity" evidence="8">
    <location>
        <begin position="300"/>
        <end position="354"/>
    </location>
</feature>
<evidence type="ECO:0000256" key="4">
    <source>
        <dbReference type="ARBA" id="ARBA00023155"/>
    </source>
</evidence>
<feature type="region of interest" description="Disordered" evidence="8">
    <location>
        <begin position="236"/>
        <end position="264"/>
    </location>
</feature>
<feature type="compositionally biased region" description="Polar residues" evidence="8">
    <location>
        <begin position="394"/>
        <end position="420"/>
    </location>
</feature>
<dbReference type="Gene3D" id="1.10.10.60">
    <property type="entry name" value="Homeodomain-like"/>
    <property type="match status" value="1"/>
</dbReference>
<keyword evidence="5 6" id="KW-0539">Nucleus</keyword>
<dbReference type="AlphaFoldDB" id="A0A6P3Y5Y3"/>
<feature type="DNA-binding region" description="Homeobox" evidence="6">
    <location>
        <begin position="182"/>
        <end position="241"/>
    </location>
</feature>
<evidence type="ECO:0000256" key="3">
    <source>
        <dbReference type="ARBA" id="ARBA00023125"/>
    </source>
</evidence>
<feature type="compositionally biased region" description="Polar residues" evidence="8">
    <location>
        <begin position="369"/>
        <end position="380"/>
    </location>
</feature>
<keyword evidence="4 6" id="KW-0371">Homeobox</keyword>
<feature type="domain" description="Homeobox" evidence="9">
    <location>
        <begin position="180"/>
        <end position="240"/>
    </location>
</feature>
<keyword evidence="2" id="KW-0217">Developmental protein</keyword>
<dbReference type="GeneID" id="106750509"/>
<evidence type="ECO:0000256" key="1">
    <source>
        <dbReference type="ARBA" id="ARBA00004123"/>
    </source>
</evidence>
<accession>A0A6P3Y5Y3</accession>
<evidence type="ECO:0000256" key="6">
    <source>
        <dbReference type="PROSITE-ProRule" id="PRU00108"/>
    </source>
</evidence>
<evidence type="ECO:0000256" key="8">
    <source>
        <dbReference type="SAM" id="MobiDB-lite"/>
    </source>
</evidence>
<dbReference type="OrthoDB" id="6159439at2759"/>
<feature type="compositionally biased region" description="Basic and acidic residues" evidence="8">
    <location>
        <begin position="358"/>
        <end position="368"/>
    </location>
</feature>
<feature type="region of interest" description="Disordered" evidence="8">
    <location>
        <begin position="288"/>
        <end position="420"/>
    </location>
</feature>